<feature type="transmembrane region" description="Helical" evidence="8">
    <location>
        <begin position="86"/>
        <end position="107"/>
    </location>
</feature>
<organism evidence="9 10">
    <name type="scientific">Halobacillus shinanisalinarum</name>
    <dbReference type="NCBI Taxonomy" id="2932258"/>
    <lineage>
        <taxon>Bacteria</taxon>
        <taxon>Bacillati</taxon>
        <taxon>Bacillota</taxon>
        <taxon>Bacilli</taxon>
        <taxon>Bacillales</taxon>
        <taxon>Bacillaceae</taxon>
        <taxon>Halobacillus</taxon>
    </lineage>
</organism>
<keyword evidence="5 8" id="KW-0812">Transmembrane</keyword>
<evidence type="ECO:0000256" key="1">
    <source>
        <dbReference type="ARBA" id="ARBA00004651"/>
    </source>
</evidence>
<feature type="transmembrane region" description="Helical" evidence="8">
    <location>
        <begin position="314"/>
        <end position="332"/>
    </location>
</feature>
<keyword evidence="3" id="KW-0813">Transport</keyword>
<comment type="similarity">
    <text evidence="2">Belongs to the BCCT transporter (TC 2.A.15) family.</text>
</comment>
<evidence type="ECO:0000256" key="8">
    <source>
        <dbReference type="SAM" id="Phobius"/>
    </source>
</evidence>
<evidence type="ECO:0000313" key="9">
    <source>
        <dbReference type="EMBL" id="UOQ92898.1"/>
    </source>
</evidence>
<dbReference type="Pfam" id="PF02028">
    <property type="entry name" value="BCCT"/>
    <property type="match status" value="1"/>
</dbReference>
<feature type="transmembrane region" description="Helical" evidence="8">
    <location>
        <begin position="446"/>
        <end position="467"/>
    </location>
</feature>
<dbReference type="EMBL" id="CP095074">
    <property type="protein sequence ID" value="UOQ92898.1"/>
    <property type="molecule type" value="Genomic_DNA"/>
</dbReference>
<keyword evidence="10" id="KW-1185">Reference proteome</keyword>
<proteinExistence type="inferred from homology"/>
<keyword evidence="6 8" id="KW-1133">Transmembrane helix</keyword>
<evidence type="ECO:0000256" key="6">
    <source>
        <dbReference type="ARBA" id="ARBA00022989"/>
    </source>
</evidence>
<evidence type="ECO:0000256" key="2">
    <source>
        <dbReference type="ARBA" id="ARBA00005658"/>
    </source>
</evidence>
<comment type="subcellular location">
    <subcellularLocation>
        <location evidence="1">Cell membrane</location>
        <topology evidence="1">Multi-pass membrane protein</topology>
    </subcellularLocation>
</comment>
<sequence>MNPKIDKSIFWPSILLVVVATFLLVVYRDTAGPVIEGMMTAITYRLDWAFEFLTIGLFIILIWLMVGRYGRVKLGSVDDKPEFSRFSWGGMLFCASMGTSIMFWSIVEPLYYYTGPPFGIEGGSTEAAEYAVSYGLFHWGISAWALYALPAVVMAYSFYVRKDPSLKISSACRGILGKHADGLLGKIIDILVIWSMIGGLGTSLGLGVPMVSAVIGDIFGIEPNLTLNIIIIIIWTIIFSSSAYLGLYKGIRKLSDWNVYMALGLALFVIIVGPTLFILSYFTNSFGLMMDNFMRMSLYTDPISKGGFPQTWTVFYWAWFAATAPFIGIFVARISKGRTIRELVFNILMWGSLGSWLYFGVFGGYAMDLELSGQVPLTEILTEQSEQAVIVAVLNSLPLSLIVSIFFVILGFIFLATSLDSAAYVIASVATKELHGNAEPTRWHRLLWGILLSALAISLTVVGGLGVIQTSSVLVSVPVLIMYVLLSMSLIKWLKQNDHNHVYVKSHKR</sequence>
<keyword evidence="4" id="KW-1003">Cell membrane</keyword>
<feature type="transmembrane region" description="Helical" evidence="8">
    <location>
        <begin position="227"/>
        <end position="247"/>
    </location>
</feature>
<evidence type="ECO:0000256" key="7">
    <source>
        <dbReference type="ARBA" id="ARBA00023136"/>
    </source>
</evidence>
<evidence type="ECO:0000256" key="3">
    <source>
        <dbReference type="ARBA" id="ARBA00022448"/>
    </source>
</evidence>
<dbReference type="RefSeq" id="WP_244752502.1">
    <property type="nucleotide sequence ID" value="NZ_CP095074.1"/>
</dbReference>
<feature type="transmembrane region" description="Helical" evidence="8">
    <location>
        <begin position="344"/>
        <end position="367"/>
    </location>
</feature>
<evidence type="ECO:0000256" key="5">
    <source>
        <dbReference type="ARBA" id="ARBA00022692"/>
    </source>
</evidence>
<evidence type="ECO:0000313" key="10">
    <source>
        <dbReference type="Proteomes" id="UP000831880"/>
    </source>
</evidence>
<feature type="transmembrane region" description="Helical" evidence="8">
    <location>
        <begin position="136"/>
        <end position="159"/>
    </location>
</feature>
<evidence type="ECO:0000256" key="4">
    <source>
        <dbReference type="ARBA" id="ARBA00022475"/>
    </source>
</evidence>
<feature type="transmembrane region" description="Helical" evidence="8">
    <location>
        <begin position="401"/>
        <end position="426"/>
    </location>
</feature>
<dbReference type="PANTHER" id="PTHR30047">
    <property type="entry name" value="HIGH-AFFINITY CHOLINE TRANSPORT PROTEIN-RELATED"/>
    <property type="match status" value="1"/>
</dbReference>
<dbReference type="PANTHER" id="PTHR30047:SF7">
    <property type="entry name" value="HIGH-AFFINITY CHOLINE TRANSPORT PROTEIN"/>
    <property type="match status" value="1"/>
</dbReference>
<protein>
    <submittedName>
        <fullName evidence="9">BCCT family transporter</fullName>
    </submittedName>
</protein>
<feature type="transmembrane region" description="Helical" evidence="8">
    <location>
        <begin position="48"/>
        <end position="66"/>
    </location>
</feature>
<feature type="transmembrane region" description="Helical" evidence="8">
    <location>
        <begin position="473"/>
        <end position="491"/>
    </location>
</feature>
<reference evidence="9 10" key="1">
    <citation type="submission" date="2022-04" db="EMBL/GenBank/DDBJ databases">
        <title>Halobacillus sp. isolated from saltern.</title>
        <authorList>
            <person name="Won M."/>
            <person name="Lee C.-M."/>
            <person name="Woen H.-Y."/>
            <person name="Kwon S.-W."/>
        </authorList>
    </citation>
    <scope>NUCLEOTIDE SEQUENCE [LARGE SCALE GENOMIC DNA]</scope>
    <source>
        <strain evidence="9 10">SSTM10-2</strain>
    </source>
</reference>
<accession>A0ABY4GYB2</accession>
<name>A0ABY4GYB2_9BACI</name>
<dbReference type="Proteomes" id="UP000831880">
    <property type="component" value="Chromosome"/>
</dbReference>
<feature type="transmembrane region" description="Helical" evidence="8">
    <location>
        <begin position="259"/>
        <end position="282"/>
    </location>
</feature>
<dbReference type="InterPro" id="IPR000060">
    <property type="entry name" value="BCCT_transptr"/>
</dbReference>
<gene>
    <name evidence="9" type="ORF">MUO14_21240</name>
</gene>
<feature type="transmembrane region" description="Helical" evidence="8">
    <location>
        <begin position="191"/>
        <end position="215"/>
    </location>
</feature>
<keyword evidence="7 8" id="KW-0472">Membrane</keyword>
<dbReference type="NCBIfam" id="TIGR00842">
    <property type="entry name" value="bcct"/>
    <property type="match status" value="1"/>
</dbReference>
<feature type="transmembrane region" description="Helical" evidence="8">
    <location>
        <begin position="9"/>
        <end position="28"/>
    </location>
</feature>